<evidence type="ECO:0000256" key="2">
    <source>
        <dbReference type="SAM" id="Phobius"/>
    </source>
</evidence>
<evidence type="ECO:0000313" key="3">
    <source>
        <dbReference type="EMBL" id="KAG8084064.1"/>
    </source>
</evidence>
<comment type="caution">
    <text evidence="3">The sequence shown here is derived from an EMBL/GenBank/DDBJ whole genome shotgun (WGS) entry which is preliminary data.</text>
</comment>
<evidence type="ECO:0000256" key="1">
    <source>
        <dbReference type="SAM" id="MobiDB-lite"/>
    </source>
</evidence>
<keyword evidence="2" id="KW-0812">Transmembrane</keyword>
<feature type="compositionally biased region" description="Basic residues" evidence="1">
    <location>
        <begin position="35"/>
        <end position="44"/>
    </location>
</feature>
<keyword evidence="2" id="KW-0472">Membrane</keyword>
<feature type="region of interest" description="Disordered" evidence="1">
    <location>
        <begin position="1"/>
        <end position="66"/>
    </location>
</feature>
<feature type="compositionally biased region" description="Polar residues" evidence="1">
    <location>
        <begin position="53"/>
        <end position="62"/>
    </location>
</feature>
<proteinExistence type="predicted"/>
<name>A0A8J5W751_ZIZPA</name>
<protein>
    <submittedName>
        <fullName evidence="3">Uncharacterized protein</fullName>
    </submittedName>
</protein>
<dbReference type="EMBL" id="JAAALK010000082">
    <property type="protein sequence ID" value="KAG8084064.1"/>
    <property type="molecule type" value="Genomic_DNA"/>
</dbReference>
<dbReference type="Proteomes" id="UP000729402">
    <property type="component" value="Unassembled WGS sequence"/>
</dbReference>
<reference evidence="3" key="1">
    <citation type="journal article" date="2021" name="bioRxiv">
        <title>Whole Genome Assembly and Annotation of Northern Wild Rice, Zizania palustris L., Supports a Whole Genome Duplication in the Zizania Genus.</title>
        <authorList>
            <person name="Haas M."/>
            <person name="Kono T."/>
            <person name="Macchietto M."/>
            <person name="Millas R."/>
            <person name="McGilp L."/>
            <person name="Shao M."/>
            <person name="Duquette J."/>
            <person name="Hirsch C.N."/>
            <person name="Kimball J."/>
        </authorList>
    </citation>
    <scope>NUCLEOTIDE SEQUENCE</scope>
    <source>
        <tissue evidence="3">Fresh leaf tissue</tissue>
    </source>
</reference>
<organism evidence="3 4">
    <name type="scientific">Zizania palustris</name>
    <name type="common">Northern wild rice</name>
    <dbReference type="NCBI Taxonomy" id="103762"/>
    <lineage>
        <taxon>Eukaryota</taxon>
        <taxon>Viridiplantae</taxon>
        <taxon>Streptophyta</taxon>
        <taxon>Embryophyta</taxon>
        <taxon>Tracheophyta</taxon>
        <taxon>Spermatophyta</taxon>
        <taxon>Magnoliopsida</taxon>
        <taxon>Liliopsida</taxon>
        <taxon>Poales</taxon>
        <taxon>Poaceae</taxon>
        <taxon>BOP clade</taxon>
        <taxon>Oryzoideae</taxon>
        <taxon>Oryzeae</taxon>
        <taxon>Zizaniinae</taxon>
        <taxon>Zizania</taxon>
    </lineage>
</organism>
<sequence length="268" mass="29327">MLELTPPPLMDWVPQEKGPKKRVAEAGASGSAKTPVKKVARKPKNLAPLDPAPSSSRTSLSGSKEDEGILLVKLIDEDATQRSIHIEDTAGIPEPQANIEEVRAPDTQEEQIEAPMGVDEAEVPANVPESGDNADQPMTSVVQEDTTQAGVPVDEGGVEVTMASILEEVTRTLQDDAPAVQDLAADSDEDYTFDPPISPMLDIPENVEGKFCIILINFCKIIQCVIFLFFQSLLLSKYPSKIQIKDLRRLRSHNRGLLYRGLEEEKDT</sequence>
<keyword evidence="2" id="KW-1133">Transmembrane helix</keyword>
<evidence type="ECO:0000313" key="4">
    <source>
        <dbReference type="Proteomes" id="UP000729402"/>
    </source>
</evidence>
<feature type="transmembrane region" description="Helical" evidence="2">
    <location>
        <begin position="213"/>
        <end position="235"/>
    </location>
</feature>
<reference evidence="3" key="2">
    <citation type="submission" date="2021-02" db="EMBL/GenBank/DDBJ databases">
        <authorList>
            <person name="Kimball J.A."/>
            <person name="Haas M.W."/>
            <person name="Macchietto M."/>
            <person name="Kono T."/>
            <person name="Duquette J."/>
            <person name="Shao M."/>
        </authorList>
    </citation>
    <scope>NUCLEOTIDE SEQUENCE</scope>
    <source>
        <tissue evidence="3">Fresh leaf tissue</tissue>
    </source>
</reference>
<keyword evidence="4" id="KW-1185">Reference proteome</keyword>
<gene>
    <name evidence="3" type="ORF">GUJ93_ZPchr0010g7933</name>
</gene>
<accession>A0A8J5W751</accession>
<dbReference type="AlphaFoldDB" id="A0A8J5W751"/>